<dbReference type="InterPro" id="IPR051678">
    <property type="entry name" value="AGP_Transferase"/>
</dbReference>
<evidence type="ECO:0000256" key="1">
    <source>
        <dbReference type="ARBA" id="ARBA00006219"/>
    </source>
</evidence>
<evidence type="ECO:0000256" key="5">
    <source>
        <dbReference type="ARBA" id="ARBA00022741"/>
    </source>
</evidence>
<keyword evidence="4 10" id="KW-0808">Transferase</keyword>
<evidence type="ECO:0000256" key="9">
    <source>
        <dbReference type="ARBA" id="ARBA00048925"/>
    </source>
</evidence>
<feature type="active site" description="Proton acceptor" evidence="11">
    <location>
        <position position="185"/>
    </location>
</feature>
<evidence type="ECO:0000256" key="8">
    <source>
        <dbReference type="ARBA" id="ARBA00023251"/>
    </source>
</evidence>
<feature type="binding site" evidence="12">
    <location>
        <position position="203"/>
    </location>
    <ligand>
        <name>Mg(2+)</name>
        <dbReference type="ChEBI" id="CHEBI:18420"/>
    </ligand>
</feature>
<proteinExistence type="inferred from homology"/>
<evidence type="ECO:0000259" key="13">
    <source>
        <dbReference type="Pfam" id="PF01636"/>
    </source>
</evidence>
<evidence type="ECO:0000256" key="7">
    <source>
        <dbReference type="ARBA" id="ARBA00022840"/>
    </source>
</evidence>
<dbReference type="GO" id="GO:0005524">
    <property type="term" value="F:ATP binding"/>
    <property type="evidence" value="ECO:0007669"/>
    <property type="project" value="UniProtKB-KW"/>
</dbReference>
<dbReference type="EMBL" id="FOFU01000002">
    <property type="protein sequence ID" value="SEQ13176.1"/>
    <property type="molecule type" value="Genomic_DNA"/>
</dbReference>
<keyword evidence="15" id="KW-1185">Reference proteome</keyword>
<dbReference type="InterPro" id="IPR024165">
    <property type="entry name" value="Kan/Strep_kinase"/>
</dbReference>
<dbReference type="InterPro" id="IPR011009">
    <property type="entry name" value="Kinase-like_dom_sf"/>
</dbReference>
<evidence type="ECO:0000256" key="3">
    <source>
        <dbReference type="ARBA" id="ARBA00017903"/>
    </source>
</evidence>
<reference evidence="14 15" key="1">
    <citation type="submission" date="2016-10" db="EMBL/GenBank/DDBJ databases">
        <authorList>
            <person name="de Groot N.N."/>
        </authorList>
    </citation>
    <scope>NUCLEOTIDE SEQUENCE [LARGE SCALE GENOMIC DNA]</scope>
    <source>
        <strain evidence="14 15">B25</strain>
    </source>
</reference>
<dbReference type="AlphaFoldDB" id="A0A1H9DI46"/>
<keyword evidence="5 10" id="KW-0547">Nucleotide-binding</keyword>
<dbReference type="Proteomes" id="UP000182360">
    <property type="component" value="Unassembled WGS sequence"/>
</dbReference>
<evidence type="ECO:0000256" key="12">
    <source>
        <dbReference type="PIRSR" id="PIRSR000706-2"/>
    </source>
</evidence>
<dbReference type="PANTHER" id="PTHR21310">
    <property type="entry name" value="AMINOGLYCOSIDE PHOSPHOTRANSFERASE-RELATED-RELATED"/>
    <property type="match status" value="1"/>
</dbReference>
<dbReference type="PANTHER" id="PTHR21310:SF41">
    <property type="entry name" value="3'-PHOSPHOTRANSFERASE, PUTATIVE-RELATED"/>
    <property type="match status" value="1"/>
</dbReference>
<dbReference type="CDD" id="cd05150">
    <property type="entry name" value="APH"/>
    <property type="match status" value="1"/>
</dbReference>
<gene>
    <name evidence="14" type="ORF">SAMN04487977_102586</name>
</gene>
<accession>A0A1H9DI46</accession>
<organism evidence="14 15">
    <name type="scientific">Treponema bryantii</name>
    <dbReference type="NCBI Taxonomy" id="163"/>
    <lineage>
        <taxon>Bacteria</taxon>
        <taxon>Pseudomonadati</taxon>
        <taxon>Spirochaetota</taxon>
        <taxon>Spirochaetia</taxon>
        <taxon>Spirochaetales</taxon>
        <taxon>Treponemataceae</taxon>
        <taxon>Treponema</taxon>
    </lineage>
</organism>
<keyword evidence="7 10" id="KW-0067">ATP-binding</keyword>
<dbReference type="GO" id="GO:0046872">
    <property type="term" value="F:metal ion binding"/>
    <property type="evidence" value="ECO:0007669"/>
    <property type="project" value="UniProtKB-KW"/>
</dbReference>
<feature type="binding site" evidence="12">
    <location>
        <position position="190"/>
    </location>
    <ligand>
        <name>Mg(2+)</name>
        <dbReference type="ChEBI" id="CHEBI:18420"/>
    </ligand>
</feature>
<dbReference type="GO" id="GO:0046677">
    <property type="term" value="P:response to antibiotic"/>
    <property type="evidence" value="ECO:0007669"/>
    <property type="project" value="UniProtKB-KW"/>
</dbReference>
<keyword evidence="12" id="KW-0460">Magnesium</keyword>
<dbReference type="OrthoDB" id="3806873at2"/>
<dbReference type="SUPFAM" id="SSF56112">
    <property type="entry name" value="Protein kinase-like (PK-like)"/>
    <property type="match status" value="1"/>
</dbReference>
<evidence type="ECO:0000256" key="4">
    <source>
        <dbReference type="ARBA" id="ARBA00022679"/>
    </source>
</evidence>
<keyword evidence="12" id="KW-0479">Metal-binding</keyword>
<comment type="similarity">
    <text evidence="1 10">Belongs to the aminoglycoside phosphotransferase family.</text>
</comment>
<dbReference type="RefSeq" id="WP_074641877.1">
    <property type="nucleotide sequence ID" value="NZ_FOFU01000002.1"/>
</dbReference>
<evidence type="ECO:0000256" key="2">
    <source>
        <dbReference type="ARBA" id="ARBA00012193"/>
    </source>
</evidence>
<dbReference type="GO" id="GO:0008910">
    <property type="term" value="F:kanamycin kinase activity"/>
    <property type="evidence" value="ECO:0007669"/>
    <property type="project" value="UniProtKB-EC"/>
</dbReference>
<comment type="catalytic activity">
    <reaction evidence="9">
        <text>kanamycin A + ATP = kanamycin 3'-phosphate + ADP + H(+)</text>
        <dbReference type="Rhea" id="RHEA:24256"/>
        <dbReference type="ChEBI" id="CHEBI:15378"/>
        <dbReference type="ChEBI" id="CHEBI:30616"/>
        <dbReference type="ChEBI" id="CHEBI:57909"/>
        <dbReference type="ChEBI" id="CHEBI:58214"/>
        <dbReference type="ChEBI" id="CHEBI:456216"/>
        <dbReference type="EC" id="2.7.1.95"/>
    </reaction>
</comment>
<dbReference type="EC" id="2.7.1.95" evidence="2"/>
<keyword evidence="6 10" id="KW-0418">Kinase</keyword>
<dbReference type="InterPro" id="IPR002575">
    <property type="entry name" value="Aminoglycoside_PTrfase"/>
</dbReference>
<keyword evidence="8 10" id="KW-0046">Antibiotic resistance</keyword>
<evidence type="ECO:0000313" key="14">
    <source>
        <dbReference type="EMBL" id="SEQ13176.1"/>
    </source>
</evidence>
<protein>
    <recommendedName>
        <fullName evidence="3">Aminoglycoside 3'-phosphotransferase</fullName>
        <ecNumber evidence="2">2.7.1.95</ecNumber>
    </recommendedName>
</protein>
<dbReference type="PIRSF" id="PIRSF000706">
    <property type="entry name" value="Kanamycin_kin"/>
    <property type="match status" value="1"/>
</dbReference>
<evidence type="ECO:0000313" key="15">
    <source>
        <dbReference type="Proteomes" id="UP000182360"/>
    </source>
</evidence>
<name>A0A1H9DI46_9SPIR</name>
<dbReference type="Gene3D" id="3.90.1200.10">
    <property type="match status" value="1"/>
</dbReference>
<evidence type="ECO:0000256" key="11">
    <source>
        <dbReference type="PIRSR" id="PIRSR000706-1"/>
    </source>
</evidence>
<dbReference type="NCBIfam" id="NF033068">
    <property type="entry name" value="APH_3p"/>
    <property type="match status" value="1"/>
</dbReference>
<dbReference type="Gene3D" id="3.30.200.20">
    <property type="entry name" value="Phosphorylase Kinase, domain 1"/>
    <property type="match status" value="1"/>
</dbReference>
<sequence>MLENLKFPEKIKALVAGKNYTCDDMGKSQAKVLMFNDYVLKIEKIAKKNDELVKMMRWLEGKLPVPKVIAYEKDEAAGLQFLLMSRVTGKMSCDDYYMSRPKELCKLLAQALKLLWSVDISDCPRCITLDDELKEARFRVENNLIDVSDAELTTFGPDGFENPMALLEWLENNRPEREPVFSHGDFCLPNILIEDGKLSGLIDLGDTGVNDKWLDIALCYRSLKHNADGTWGKKIYQDFNPELFFEALGVEPDWDKINYYILLDELF</sequence>
<feature type="domain" description="Aminoglycoside phosphotransferase" evidence="13">
    <location>
        <begin position="37"/>
        <end position="237"/>
    </location>
</feature>
<dbReference type="Pfam" id="PF01636">
    <property type="entry name" value="APH"/>
    <property type="match status" value="1"/>
</dbReference>
<evidence type="ECO:0000256" key="10">
    <source>
        <dbReference type="PIRNR" id="PIRNR000706"/>
    </source>
</evidence>
<evidence type="ECO:0000256" key="6">
    <source>
        <dbReference type="ARBA" id="ARBA00022777"/>
    </source>
</evidence>